<dbReference type="Proteomes" id="UP000463051">
    <property type="component" value="Unassembled WGS sequence"/>
</dbReference>
<dbReference type="Pfam" id="PF21805">
    <property type="entry name" value="Imm5_like"/>
    <property type="match status" value="1"/>
</dbReference>
<organism evidence="2 3">
    <name type="scientific">Paenibacillus monticola</name>
    <dbReference type="NCBI Taxonomy" id="2666075"/>
    <lineage>
        <taxon>Bacteria</taxon>
        <taxon>Bacillati</taxon>
        <taxon>Bacillota</taxon>
        <taxon>Bacilli</taxon>
        <taxon>Bacillales</taxon>
        <taxon>Paenibacillaceae</taxon>
        <taxon>Paenibacillus</taxon>
    </lineage>
</organism>
<reference evidence="2 3" key="1">
    <citation type="submission" date="2019-11" db="EMBL/GenBank/DDBJ databases">
        <title>Paenibacillus monticola sp. nov., a novel PGPR strain isolated from mountain sample in China.</title>
        <authorList>
            <person name="Zhao Q."/>
            <person name="Li H.-P."/>
            <person name="Zhang J.-L."/>
        </authorList>
    </citation>
    <scope>NUCLEOTIDE SEQUENCE [LARGE SCALE GENOMIC DNA]</scope>
    <source>
        <strain evidence="2 3">LC-T2</strain>
    </source>
</reference>
<comment type="caution">
    <text evidence="2">The sequence shown here is derived from an EMBL/GenBank/DDBJ whole genome shotgun (WGS) entry which is preliminary data.</text>
</comment>
<feature type="domain" description="Imm-5-like" evidence="1">
    <location>
        <begin position="2"/>
        <end position="120"/>
    </location>
</feature>
<dbReference type="AlphaFoldDB" id="A0A7X2H493"/>
<proteinExistence type="predicted"/>
<keyword evidence="3" id="KW-1185">Reference proteome</keyword>
<evidence type="ECO:0000313" key="3">
    <source>
        <dbReference type="Proteomes" id="UP000463051"/>
    </source>
</evidence>
<name>A0A7X2H493_9BACL</name>
<sequence length="127" mass="13690">MVLWATDCSEHVLFYFEEKNLTDNRPRQAIEAGRAWARGEIAMSEARTAAFAAHAAAREILEAAACAAARSAGHAAATAHVASHAVHAATYAAKAATYTSELADANANNAKERNWQYQQLFDLGAYH</sequence>
<dbReference type="InterPro" id="IPR048667">
    <property type="entry name" value="Imm5-like"/>
</dbReference>
<evidence type="ECO:0000313" key="2">
    <source>
        <dbReference type="EMBL" id="MRN52443.1"/>
    </source>
</evidence>
<dbReference type="EMBL" id="WJXB01000002">
    <property type="protein sequence ID" value="MRN52443.1"/>
    <property type="molecule type" value="Genomic_DNA"/>
</dbReference>
<accession>A0A7X2H493</accession>
<gene>
    <name evidence="2" type="ORF">GJB61_05470</name>
</gene>
<protein>
    <recommendedName>
        <fullName evidence="1">Imm-5-like domain-containing protein</fullName>
    </recommendedName>
</protein>
<evidence type="ECO:0000259" key="1">
    <source>
        <dbReference type="Pfam" id="PF21805"/>
    </source>
</evidence>